<comment type="caution">
    <text evidence="2">The sequence shown here is derived from an EMBL/GenBank/DDBJ whole genome shotgun (WGS) entry which is preliminary data.</text>
</comment>
<dbReference type="Gene3D" id="3.20.100.30">
    <property type="entry name" value="VTC, catalytic tunnel domain"/>
    <property type="match status" value="1"/>
</dbReference>
<sequence>MKLKKVFQRKENKYLLTEQQFPLFFEQLEKKMAIDEYGLHTIMSLYYDTKDFQFIQHSMDKPIYKEKFRVRSYGIPSEESTIFLEIKKKVNGIVYKRRLPVDYSTYECWLKSKDFYLRNNVDSNQINEEIFWLFKQHPDLTPQVLISYDRISLFTDEEVEFRVTFDQKIRFRDTCLDLKKGSGGQLVAPELGVLMEVKAMGAYPLWFVELLNKFTVRKSSFSKYAETYKRHLFVQHKEEEIHAI</sequence>
<proteinExistence type="predicted"/>
<dbReference type="Pfam" id="PF09359">
    <property type="entry name" value="VTC"/>
    <property type="match status" value="1"/>
</dbReference>
<dbReference type="CDD" id="cd07750">
    <property type="entry name" value="PolyPPase_VTC_like"/>
    <property type="match status" value="1"/>
</dbReference>
<evidence type="ECO:0000313" key="3">
    <source>
        <dbReference type="Proteomes" id="UP000281752"/>
    </source>
</evidence>
<dbReference type="InterPro" id="IPR042267">
    <property type="entry name" value="VTC_sf"/>
</dbReference>
<feature type="domain" description="VTC" evidence="1">
    <location>
        <begin position="8"/>
        <end position="229"/>
    </location>
</feature>
<evidence type="ECO:0000313" key="2">
    <source>
        <dbReference type="EMBL" id="ROX57086.1"/>
    </source>
</evidence>
<accession>A0AB74CZH5</accession>
<dbReference type="RefSeq" id="WP_002290387.1">
    <property type="nucleotide sequence ID" value="NZ_CABHBM010000002.1"/>
</dbReference>
<dbReference type="InterPro" id="IPR018966">
    <property type="entry name" value="VTC_domain"/>
</dbReference>
<dbReference type="Proteomes" id="UP000281752">
    <property type="component" value="Unassembled WGS sequence"/>
</dbReference>
<evidence type="ECO:0000259" key="1">
    <source>
        <dbReference type="Pfam" id="PF09359"/>
    </source>
</evidence>
<name>A0AB74CZH5_ENTFC</name>
<dbReference type="EMBL" id="RKNM01000005">
    <property type="protein sequence ID" value="ROX57086.1"/>
    <property type="molecule type" value="Genomic_DNA"/>
</dbReference>
<dbReference type="AlphaFoldDB" id="A0AB74CZH5"/>
<organism evidence="2 3">
    <name type="scientific">Enterococcus faecium</name>
    <name type="common">Streptococcus faecium</name>
    <dbReference type="NCBI Taxonomy" id="1352"/>
    <lineage>
        <taxon>Bacteria</taxon>
        <taxon>Bacillati</taxon>
        <taxon>Bacillota</taxon>
        <taxon>Bacilli</taxon>
        <taxon>Lactobacillales</taxon>
        <taxon>Enterococcaceae</taxon>
        <taxon>Enterococcus</taxon>
    </lineage>
</organism>
<reference evidence="2 3" key="1">
    <citation type="submission" date="2018-10" db="EMBL/GenBank/DDBJ databases">
        <title>Genotypes and phenotypes of Enterococci isolated from broiler chickens.</title>
        <authorList>
            <person name="Muhammad A.R."/>
            <person name="Diarra M.S."/>
        </authorList>
    </citation>
    <scope>NUCLEOTIDE SEQUENCE [LARGE SCALE GENOMIC DNA]</scope>
    <source>
        <strain evidence="2 3">P5 C A 35</strain>
    </source>
</reference>
<gene>
    <name evidence="2" type="ORF">EGW36_05950</name>
</gene>
<protein>
    <submittedName>
        <fullName evidence="2">Polyphosphate polymerase domain-containing protein</fullName>
    </submittedName>
</protein>
<dbReference type="GO" id="GO:0006799">
    <property type="term" value="P:polyphosphate biosynthetic process"/>
    <property type="evidence" value="ECO:0007669"/>
    <property type="project" value="UniProtKB-ARBA"/>
</dbReference>